<dbReference type="SMART" id="SM00355">
    <property type="entry name" value="ZnF_C2H2"/>
    <property type="match status" value="3"/>
</dbReference>
<evidence type="ECO:0000256" key="2">
    <source>
        <dbReference type="ARBA" id="ARBA00022723"/>
    </source>
</evidence>
<comment type="caution">
    <text evidence="11">The sequence shown here is derived from an EMBL/GenBank/DDBJ whole genome shotgun (WGS) entry which is preliminary data.</text>
</comment>
<evidence type="ECO:0000256" key="3">
    <source>
        <dbReference type="ARBA" id="ARBA00022771"/>
    </source>
</evidence>
<accession>A0A2H3FV14</accession>
<dbReference type="GO" id="GO:0005634">
    <property type="term" value="C:nucleus"/>
    <property type="evidence" value="ECO:0007669"/>
    <property type="project" value="UniProtKB-SubCell"/>
</dbReference>
<dbReference type="Gene3D" id="3.30.160.60">
    <property type="entry name" value="Classic Zinc Finger"/>
    <property type="match status" value="3"/>
</dbReference>
<dbReference type="PROSITE" id="PS50157">
    <property type="entry name" value="ZINC_FINGER_C2H2_2"/>
    <property type="match status" value="3"/>
</dbReference>
<evidence type="ECO:0000256" key="7">
    <source>
        <dbReference type="ARBA" id="ARBA00023242"/>
    </source>
</evidence>
<evidence type="ECO:0000256" key="1">
    <source>
        <dbReference type="ARBA" id="ARBA00004123"/>
    </source>
</evidence>
<dbReference type="InterPro" id="IPR051061">
    <property type="entry name" value="Zinc_finger_trans_reg"/>
</dbReference>
<name>A0A2H3FV14_FUSOX</name>
<feature type="domain" description="C2H2-type" evidence="10">
    <location>
        <begin position="228"/>
        <end position="258"/>
    </location>
</feature>
<dbReference type="Pfam" id="PF00096">
    <property type="entry name" value="zf-C2H2"/>
    <property type="match status" value="2"/>
</dbReference>
<keyword evidence="5" id="KW-0805">Transcription regulation</keyword>
<dbReference type="PROSITE" id="PS00028">
    <property type="entry name" value="ZINC_FINGER_C2H2_1"/>
    <property type="match status" value="2"/>
</dbReference>
<keyword evidence="6" id="KW-0804">Transcription</keyword>
<dbReference type="GO" id="GO:0006357">
    <property type="term" value="P:regulation of transcription by RNA polymerase II"/>
    <property type="evidence" value="ECO:0007669"/>
    <property type="project" value="TreeGrafter"/>
</dbReference>
<comment type="subcellular location">
    <subcellularLocation>
        <location evidence="1">Nucleus</location>
    </subcellularLocation>
</comment>
<keyword evidence="7" id="KW-0539">Nucleus</keyword>
<dbReference type="Proteomes" id="UP000219602">
    <property type="component" value="Chromosome RC"/>
</dbReference>
<dbReference type="STRING" id="327505.A0A2H3FV14"/>
<gene>
    <name evidence="11" type="ORF">AU210_016036</name>
</gene>
<reference evidence="11 12" key="1">
    <citation type="journal article" date="2016" name="Environ. Microbiol.">
        <title>Effector profiles distinguish formae speciales of Fusarium oxysporum.</title>
        <authorList>
            <person name="van Dam P."/>
            <person name="Fokkens L."/>
            <person name="Schmidt S.M."/>
            <person name="Linmans J.H."/>
            <person name="Kistler H.C."/>
            <person name="Ma L.J."/>
            <person name="Rep M."/>
        </authorList>
    </citation>
    <scope>NUCLEOTIDE SEQUENCE [LARGE SCALE GENOMIC DNA]</scope>
    <source>
        <strain evidence="11 12">Forc016</strain>
    </source>
</reference>
<evidence type="ECO:0000256" key="9">
    <source>
        <dbReference type="SAM" id="MobiDB-lite"/>
    </source>
</evidence>
<evidence type="ECO:0000256" key="8">
    <source>
        <dbReference type="PROSITE-ProRule" id="PRU00042"/>
    </source>
</evidence>
<feature type="compositionally biased region" description="Polar residues" evidence="9">
    <location>
        <begin position="58"/>
        <end position="78"/>
    </location>
</feature>
<evidence type="ECO:0000256" key="5">
    <source>
        <dbReference type="ARBA" id="ARBA00023015"/>
    </source>
</evidence>
<evidence type="ECO:0000313" key="11">
    <source>
        <dbReference type="EMBL" id="PCD22246.1"/>
    </source>
</evidence>
<evidence type="ECO:0000256" key="4">
    <source>
        <dbReference type="ARBA" id="ARBA00022833"/>
    </source>
</evidence>
<dbReference type="PANTHER" id="PTHR46179:SF13">
    <property type="entry name" value="C2H2-TYPE DOMAIN-CONTAINING PROTEIN"/>
    <property type="match status" value="1"/>
</dbReference>
<keyword evidence="3 8" id="KW-0863">Zinc-finger</keyword>
<organism evidence="11 12">
    <name type="scientific">Fusarium oxysporum f. sp. radicis-cucumerinum</name>
    <dbReference type="NCBI Taxonomy" id="327505"/>
    <lineage>
        <taxon>Eukaryota</taxon>
        <taxon>Fungi</taxon>
        <taxon>Dikarya</taxon>
        <taxon>Ascomycota</taxon>
        <taxon>Pezizomycotina</taxon>
        <taxon>Sordariomycetes</taxon>
        <taxon>Hypocreomycetidae</taxon>
        <taxon>Hypocreales</taxon>
        <taxon>Nectriaceae</taxon>
        <taxon>Fusarium</taxon>
        <taxon>Fusarium oxysporum species complex</taxon>
    </lineage>
</organism>
<feature type="region of interest" description="Disordered" evidence="9">
    <location>
        <begin position="56"/>
        <end position="80"/>
    </location>
</feature>
<dbReference type="AlphaFoldDB" id="A0A2H3FV14"/>
<dbReference type="PANTHER" id="PTHR46179">
    <property type="entry name" value="ZINC FINGER PROTEIN"/>
    <property type="match status" value="1"/>
</dbReference>
<dbReference type="GO" id="GO:0008270">
    <property type="term" value="F:zinc ion binding"/>
    <property type="evidence" value="ECO:0007669"/>
    <property type="project" value="UniProtKB-KW"/>
</dbReference>
<keyword evidence="2" id="KW-0479">Metal-binding</keyword>
<proteinExistence type="predicted"/>
<dbReference type="InterPro" id="IPR013087">
    <property type="entry name" value="Znf_C2H2_type"/>
</dbReference>
<dbReference type="InterPro" id="IPR036236">
    <property type="entry name" value="Znf_C2H2_sf"/>
</dbReference>
<sequence>MDYGSTAWVTLDGLVAGTSTASSSLEEPDALYADFDAFAGYDSCWPAPHQTHDAYLSPSRNLSASEPPLSSTSQSTRVPSIDTMPPYGYLQDPSNSRFGVEGSMGSYGQEYEPQPYSTVGSSTAAHQVDVAPFASNLPSSLGASGSTAWPKQEYEMPQFYSTPQNQLPDPDQKRRLLKTNKAKRRTRKHTSKEEVNFRCKVKGCGKSFKRRHNYEAHRKSHEKCEYPMPCPVDGCTKKFVRGPDLQRHLHSVHMKKRNHKCDYCGRLFARKDSLKRHMEDGCSKRFDIGTFNLQDLELSA</sequence>
<feature type="domain" description="C2H2-type" evidence="10">
    <location>
        <begin position="259"/>
        <end position="286"/>
    </location>
</feature>
<keyword evidence="4" id="KW-0862">Zinc</keyword>
<evidence type="ECO:0000256" key="6">
    <source>
        <dbReference type="ARBA" id="ARBA00023163"/>
    </source>
</evidence>
<reference evidence="11 12" key="2">
    <citation type="journal article" date="2017" name="Sci. Rep.">
        <title>A mobile pathogenicity chromosome in Fusarium oxysporum for infection of multiple cucurbit species.</title>
        <authorList>
            <person name="van Dam P."/>
            <person name="Fokkens L."/>
            <person name="Ayukawa Y."/>
            <person name="van der Gragt M."/>
            <person name="Ter Horst A."/>
            <person name="Brankovics B."/>
            <person name="Houterman P.M."/>
            <person name="Arie T."/>
            <person name="Rep M."/>
        </authorList>
    </citation>
    <scope>NUCLEOTIDE SEQUENCE [LARGE SCALE GENOMIC DNA]</scope>
    <source>
        <strain evidence="11 12">Forc016</strain>
    </source>
</reference>
<feature type="domain" description="C2H2-type" evidence="10">
    <location>
        <begin position="197"/>
        <end position="221"/>
    </location>
</feature>
<dbReference type="SUPFAM" id="SSF57667">
    <property type="entry name" value="beta-beta-alpha zinc fingers"/>
    <property type="match status" value="2"/>
</dbReference>
<evidence type="ECO:0000313" key="12">
    <source>
        <dbReference type="Proteomes" id="UP000219602"/>
    </source>
</evidence>
<protein>
    <recommendedName>
        <fullName evidence="10">C2H2-type domain-containing protein</fullName>
    </recommendedName>
</protein>
<evidence type="ECO:0000259" key="10">
    <source>
        <dbReference type="PROSITE" id="PS50157"/>
    </source>
</evidence>
<dbReference type="EMBL" id="MABQ02000012">
    <property type="protein sequence ID" value="PCD22246.1"/>
    <property type="molecule type" value="Genomic_DNA"/>
</dbReference>